<accession>A0AA37KPL4</accession>
<evidence type="ECO:0008006" key="4">
    <source>
        <dbReference type="Google" id="ProtNLM"/>
    </source>
</evidence>
<feature type="signal peptide" evidence="1">
    <location>
        <begin position="1"/>
        <end position="21"/>
    </location>
</feature>
<name>A0AA37KPL4_9BACT</name>
<feature type="chain" id="PRO_5041404583" description="Substrate import-associated zinc metallohydrolase lipoprotein" evidence="1">
    <location>
        <begin position="22"/>
        <end position="297"/>
    </location>
</feature>
<dbReference type="NCBIfam" id="TIGR04549">
    <property type="entry name" value="LP_HExxH_w_tonB"/>
    <property type="match status" value="1"/>
</dbReference>
<proteinExistence type="predicted"/>
<dbReference type="Pfam" id="PF15890">
    <property type="entry name" value="Peptidase_Mx1"/>
    <property type="match status" value="1"/>
</dbReference>
<dbReference type="RefSeq" id="WP_195291690.1">
    <property type="nucleotide sequence ID" value="NZ_AP025581.1"/>
</dbReference>
<dbReference type="InterPro" id="IPR030890">
    <property type="entry name" value="LP_HExxH_w_TonB"/>
</dbReference>
<evidence type="ECO:0000256" key="1">
    <source>
        <dbReference type="SAM" id="SignalP"/>
    </source>
</evidence>
<evidence type="ECO:0000313" key="2">
    <source>
        <dbReference type="EMBL" id="GKI18679.1"/>
    </source>
</evidence>
<protein>
    <recommendedName>
        <fullName evidence="4">Substrate import-associated zinc metallohydrolase lipoprotein</fullName>
    </recommendedName>
</protein>
<sequence length="297" mass="33834">MKKTILGLFAFVCAFSGVSCSEDDLSGTSVIKPEQTTETPLDAWLYKNYIEPYNIEFRYRYEDMESDMIYDLTPANYEKSVQMAKLVKHLCLQAYDEVTGSRDFITSYFPKMVFLVGSPAYNNNGEVVLGTAEGGTKITLYAVNNMDPTNVDLLNEWYFKTIHHEFAHILNQKKPFSTDFNQITGLATGIRYVGNACWDVYPSEDLALKDGFISRYASTSAEEEFVEVSSIYVTNTAATWEEMLETAGEVGRPMLEAKFEIVDKYMKNDWGIDLDELRKVVLRRQKELPNLDLDATN</sequence>
<evidence type="ECO:0000313" key="3">
    <source>
        <dbReference type="Proteomes" id="UP001055105"/>
    </source>
</evidence>
<keyword evidence="1" id="KW-0732">Signal</keyword>
<dbReference type="EMBL" id="BQOL01000001">
    <property type="protein sequence ID" value="GKI18679.1"/>
    <property type="molecule type" value="Genomic_DNA"/>
</dbReference>
<gene>
    <name evidence="2" type="ORF">CE91St16_15870</name>
</gene>
<reference evidence="2" key="1">
    <citation type="submission" date="2022-01" db="EMBL/GenBank/DDBJ databases">
        <title>Novel bile acid biosynthetic pathways are enriched in the microbiome of centenarians.</title>
        <authorList>
            <person name="Sato Y."/>
            <person name="Atarashi K."/>
            <person name="Plichta R.D."/>
            <person name="Arai Y."/>
            <person name="Sasajima S."/>
            <person name="Kearney M.S."/>
            <person name="Suda W."/>
            <person name="Takeshita K."/>
            <person name="Sasaki T."/>
            <person name="Okamoto S."/>
            <person name="Skelly N.A."/>
            <person name="Okamura Y."/>
            <person name="Vlamakis H."/>
            <person name="Li Y."/>
            <person name="Tanoue T."/>
            <person name="Takei H."/>
            <person name="Nittono H."/>
            <person name="Narushima S."/>
            <person name="Irie J."/>
            <person name="Itoh H."/>
            <person name="Moriya K."/>
            <person name="Sugiura Y."/>
            <person name="Suematsu M."/>
            <person name="Moritoki N."/>
            <person name="Shibata S."/>
            <person name="Littman R.D."/>
            <person name="Fischbach A.M."/>
            <person name="Uwamino Y."/>
            <person name="Inoue T."/>
            <person name="Honda A."/>
            <person name="Hattori M."/>
            <person name="Murai T."/>
            <person name="Xavier J.R."/>
            <person name="Hirose N."/>
            <person name="Honda K."/>
        </authorList>
    </citation>
    <scope>NUCLEOTIDE SEQUENCE</scope>
    <source>
        <strain evidence="2">CE91-St16</strain>
    </source>
</reference>
<comment type="caution">
    <text evidence="2">The sequence shown here is derived from an EMBL/GenBank/DDBJ whole genome shotgun (WGS) entry which is preliminary data.</text>
</comment>
<dbReference type="GeneID" id="79838550"/>
<organism evidence="2 3">
    <name type="scientific">Alistipes finegoldii</name>
    <dbReference type="NCBI Taxonomy" id="214856"/>
    <lineage>
        <taxon>Bacteria</taxon>
        <taxon>Pseudomonadati</taxon>
        <taxon>Bacteroidota</taxon>
        <taxon>Bacteroidia</taxon>
        <taxon>Bacteroidales</taxon>
        <taxon>Rikenellaceae</taxon>
        <taxon>Alistipes</taxon>
    </lineage>
</organism>
<dbReference type="AlphaFoldDB" id="A0AA37KPL4"/>
<dbReference type="Gene3D" id="3.40.390.70">
    <property type="match status" value="1"/>
</dbReference>
<dbReference type="Proteomes" id="UP001055105">
    <property type="component" value="Unassembled WGS sequence"/>
</dbReference>
<dbReference type="PROSITE" id="PS51257">
    <property type="entry name" value="PROKAR_LIPOPROTEIN"/>
    <property type="match status" value="1"/>
</dbReference>